<evidence type="ECO:0000256" key="4">
    <source>
        <dbReference type="ARBA" id="ARBA00022490"/>
    </source>
</evidence>
<dbReference type="InterPro" id="IPR011989">
    <property type="entry name" value="ARM-like"/>
</dbReference>
<evidence type="ECO:0000256" key="9">
    <source>
        <dbReference type="ARBA" id="ARBA00023136"/>
    </source>
</evidence>
<evidence type="ECO:0000313" key="15">
    <source>
        <dbReference type="EMBL" id="KAJ3254341.1"/>
    </source>
</evidence>
<organism evidence="15 16">
    <name type="scientific">Boothiomyces macroporosus</name>
    <dbReference type="NCBI Taxonomy" id="261099"/>
    <lineage>
        <taxon>Eukaryota</taxon>
        <taxon>Fungi</taxon>
        <taxon>Fungi incertae sedis</taxon>
        <taxon>Chytridiomycota</taxon>
        <taxon>Chytridiomycota incertae sedis</taxon>
        <taxon>Chytridiomycetes</taxon>
        <taxon>Rhizophydiales</taxon>
        <taxon>Terramycetaceae</taxon>
        <taxon>Boothiomyces</taxon>
    </lineage>
</organism>
<feature type="domain" description="Coatomer gamma subunit appendage Ig-like subdomain" evidence="13">
    <location>
        <begin position="466"/>
        <end position="616"/>
    </location>
</feature>
<feature type="domain" description="Clathrin/coatomer adaptor adaptin-like N-terminal" evidence="12">
    <location>
        <begin position="7"/>
        <end position="376"/>
    </location>
</feature>
<protein>
    <recommendedName>
        <fullName evidence="11">Coatomer subunit gamma</fullName>
    </recommendedName>
</protein>
<keyword evidence="16" id="KW-1185">Reference proteome</keyword>
<keyword evidence="8 11" id="KW-0333">Golgi apparatus</keyword>
<dbReference type="InterPro" id="IPR013041">
    <property type="entry name" value="Clathrin_app_Ig-like_sf"/>
</dbReference>
<dbReference type="FunFam" id="2.60.40.1480:FF:000001">
    <property type="entry name" value="Coatomer subunit gamma"/>
    <property type="match status" value="1"/>
</dbReference>
<comment type="similarity">
    <text evidence="2 11">Belongs to the COPG family.</text>
</comment>
<comment type="caution">
    <text evidence="15">The sequence shown here is derived from an EMBL/GenBank/DDBJ whole genome shotgun (WGS) entry which is preliminary data.</text>
</comment>
<dbReference type="PANTHER" id="PTHR10261:SF0">
    <property type="entry name" value="COATOMER SUBUNIT GAMMA-2"/>
    <property type="match status" value="1"/>
</dbReference>
<dbReference type="InterPro" id="IPR017106">
    <property type="entry name" value="Coatomer_gsu"/>
</dbReference>
<dbReference type="GO" id="GO:0005198">
    <property type="term" value="F:structural molecule activity"/>
    <property type="evidence" value="ECO:0007669"/>
    <property type="project" value="InterPro"/>
</dbReference>
<dbReference type="Gene3D" id="2.60.40.1480">
    <property type="entry name" value="Coatomer, gamma subunit, appendage domain"/>
    <property type="match status" value="1"/>
</dbReference>
<keyword evidence="4 11" id="KW-0963">Cytoplasm</keyword>
<reference evidence="15" key="1">
    <citation type="submission" date="2020-05" db="EMBL/GenBank/DDBJ databases">
        <title>Phylogenomic resolution of chytrid fungi.</title>
        <authorList>
            <person name="Stajich J.E."/>
            <person name="Amses K."/>
            <person name="Simmons R."/>
            <person name="Seto K."/>
            <person name="Myers J."/>
            <person name="Bonds A."/>
            <person name="Quandt C.A."/>
            <person name="Barry K."/>
            <person name="Liu P."/>
            <person name="Grigoriev I."/>
            <person name="Longcore J.E."/>
            <person name="James T.Y."/>
        </authorList>
    </citation>
    <scope>NUCLEOTIDE SEQUENCE</scope>
    <source>
        <strain evidence="15">PLAUS21</strain>
    </source>
</reference>
<dbReference type="Gene3D" id="1.25.10.10">
    <property type="entry name" value="Leucine-rich Repeat Variant"/>
    <property type="match status" value="1"/>
</dbReference>
<keyword evidence="7 11" id="KW-0653">Protein transport</keyword>
<dbReference type="InterPro" id="IPR032154">
    <property type="entry name" value="Coatomer_g_Cpla"/>
</dbReference>
<dbReference type="Gene3D" id="3.30.310.10">
    <property type="entry name" value="TATA-Binding Protein"/>
    <property type="match status" value="1"/>
</dbReference>
<dbReference type="FunFam" id="1.25.10.10:FF:000071">
    <property type="entry name" value="Coatomer subunit gamma"/>
    <property type="match status" value="1"/>
</dbReference>
<dbReference type="PANTHER" id="PTHR10261">
    <property type="entry name" value="COATOMER SUBUNIT GAMMA"/>
    <property type="match status" value="1"/>
</dbReference>
<dbReference type="PIRSF" id="PIRSF037093">
    <property type="entry name" value="Coatomer_gamma_subunit"/>
    <property type="match status" value="1"/>
</dbReference>
<dbReference type="InterPro" id="IPR016024">
    <property type="entry name" value="ARM-type_fold"/>
</dbReference>
<dbReference type="SUPFAM" id="SSF48371">
    <property type="entry name" value="ARM repeat"/>
    <property type="match status" value="1"/>
</dbReference>
<keyword evidence="5" id="KW-0677">Repeat</keyword>
<dbReference type="GO" id="GO:0006891">
    <property type="term" value="P:intra-Golgi vesicle-mediated transport"/>
    <property type="evidence" value="ECO:0007669"/>
    <property type="project" value="TreeGrafter"/>
</dbReference>
<evidence type="ECO:0000259" key="14">
    <source>
        <dbReference type="Pfam" id="PF16381"/>
    </source>
</evidence>
<comment type="subcellular location">
    <subcellularLocation>
        <location evidence="11">Cytoplasm</location>
    </subcellularLocation>
    <subcellularLocation>
        <location evidence="1 11">Golgi apparatus membrane</location>
        <topology evidence="1 11">Peripheral membrane protein</topology>
        <orientation evidence="1 11">Cytoplasmic side</orientation>
    </subcellularLocation>
    <subcellularLocation>
        <location evidence="11">Cytoplasmic vesicle</location>
        <location evidence="11">COPI-coated vesicle membrane</location>
        <topology evidence="11">Peripheral membrane protein</topology>
        <orientation evidence="11">Cytoplasmic side</orientation>
    </subcellularLocation>
</comment>
<dbReference type="InterPro" id="IPR013040">
    <property type="entry name" value="Coatomer_gsu_app_Ig-like_dom"/>
</dbReference>
<dbReference type="SUPFAM" id="SSF49348">
    <property type="entry name" value="Clathrin adaptor appendage domain"/>
    <property type="match status" value="1"/>
</dbReference>
<evidence type="ECO:0000313" key="16">
    <source>
        <dbReference type="Proteomes" id="UP001210925"/>
    </source>
</evidence>
<comment type="function">
    <text evidence="11">The coatomer is a cytosolic protein complex that binds to dilysine motifs and reversibly associates with Golgi non-clathrin-coated vesicles, which further mediate biosynthetic protein transport from the ER, via the Golgi up to the trans Golgi network. Coatomer complex is required for budding from Golgi membranes, and is essential for the retrograde Golgi-to-ER transport of dilysine-tagged proteins.</text>
</comment>
<evidence type="ECO:0000256" key="7">
    <source>
        <dbReference type="ARBA" id="ARBA00022927"/>
    </source>
</evidence>
<evidence type="ECO:0000256" key="2">
    <source>
        <dbReference type="ARBA" id="ARBA00010720"/>
    </source>
</evidence>
<keyword evidence="10 11" id="KW-0968">Cytoplasmic vesicle</keyword>
<dbReference type="Proteomes" id="UP001210925">
    <property type="component" value="Unassembled WGS sequence"/>
</dbReference>
<evidence type="ECO:0000256" key="11">
    <source>
        <dbReference type="PIRNR" id="PIRNR037093"/>
    </source>
</evidence>
<evidence type="ECO:0000256" key="10">
    <source>
        <dbReference type="ARBA" id="ARBA00023329"/>
    </source>
</evidence>
<keyword evidence="6 11" id="KW-0931">ER-Golgi transport</keyword>
<dbReference type="Pfam" id="PF16381">
    <property type="entry name" value="Coatomer_g_Cpla"/>
    <property type="match status" value="1"/>
</dbReference>
<evidence type="ECO:0000259" key="13">
    <source>
        <dbReference type="Pfam" id="PF08752"/>
    </source>
</evidence>
<comment type="subunit">
    <text evidence="11">Oligomeric complex.</text>
</comment>
<dbReference type="EMBL" id="JADGKB010000087">
    <property type="protein sequence ID" value="KAJ3254341.1"/>
    <property type="molecule type" value="Genomic_DNA"/>
</dbReference>
<dbReference type="Pfam" id="PF08752">
    <property type="entry name" value="COP-gamma_platf"/>
    <property type="match status" value="1"/>
</dbReference>
<dbReference type="InterPro" id="IPR037067">
    <property type="entry name" value="Coatomer_gsu_app_sf"/>
</dbReference>
<gene>
    <name evidence="15" type="primary">COPG2</name>
    <name evidence="15" type="ORF">HK103_007223</name>
</gene>
<dbReference type="GO" id="GO:0000139">
    <property type="term" value="C:Golgi membrane"/>
    <property type="evidence" value="ECO:0007669"/>
    <property type="project" value="UniProtKB-SubCell"/>
</dbReference>
<evidence type="ECO:0000256" key="5">
    <source>
        <dbReference type="ARBA" id="ARBA00022737"/>
    </source>
</evidence>
<dbReference type="GO" id="GO:0030126">
    <property type="term" value="C:COPI vesicle coat"/>
    <property type="evidence" value="ECO:0007669"/>
    <property type="project" value="InterPro"/>
</dbReference>
<dbReference type="SUPFAM" id="SSF55711">
    <property type="entry name" value="Subdomain of clathrin and coatomer appendage domain"/>
    <property type="match status" value="1"/>
</dbReference>
<sequence>MFLTQRAVASAALVSAIHLFPLNKDVVRRWANETQEAINSKGVSAQYHALGLLYQMRSHDKMAVIKLAHNYAKGSLRSPHAVCMLIRYVWKIMDEESPQHKNDMVVLEAARAICNLRDVTQKELFPAVSALQLLLVNHKASLRFAAIRTLNVLAMTHPAAVFPCNLDLENLITDSNRSISTFAITTLLKTGNEQSVDRLMKQIGGFMSEISDDFKIIVVDATRTLCLKFPAKHVSMLAFLKDILRDEGGYEYKKAIVEAIFDIIRNIPESKESALEHLCEFIEDCDYAKLAVRILHVLGAEGPKTKQPTKYIRYIYNRVILENSVVRAAAVSALAQFAEHLDDARERIKILLERCTDDNDDEVRDRAVMYLRIINNNELSRKYIANDSSYSWQALEASLNRYVQNPAEHSVPFDMSNIPVVSKAQEEMENQRNRDLKIGKKAEKSELNISGAVPVKESVQEEVVHDYATAMTEIPQLAQLGRLFKSSTPVQLTEAEEEYVISCVKHVFPEHFVFEFVCKNTLNDCILENVRVAMSVEASEDESIQYFVPQFCIPADKLLYNTPNSVYAVYKRDNHVTPTGKFSVTLEFDLHDCDPDSGIVDETSYPDKYQPESIDVYTGDYVLPTYISSFEEKWEELPALATETFALTDVKSIKQAVAQLEEQIGMRPIDAVIREAPRTQICMGGTFIGGEVCLAKVNMVLSPSEGVTMQLNIKSSHEELSDRLANSVE</sequence>
<evidence type="ECO:0000256" key="6">
    <source>
        <dbReference type="ARBA" id="ARBA00022892"/>
    </source>
</evidence>
<dbReference type="GO" id="GO:0006886">
    <property type="term" value="P:intracellular protein transport"/>
    <property type="evidence" value="ECO:0007669"/>
    <property type="project" value="InterPro"/>
</dbReference>
<dbReference type="GO" id="GO:0005793">
    <property type="term" value="C:endoplasmic reticulum-Golgi intermediate compartment"/>
    <property type="evidence" value="ECO:0007669"/>
    <property type="project" value="TreeGrafter"/>
</dbReference>
<evidence type="ECO:0000256" key="1">
    <source>
        <dbReference type="ARBA" id="ARBA00004255"/>
    </source>
</evidence>
<proteinExistence type="inferred from homology"/>
<dbReference type="GO" id="GO:0009306">
    <property type="term" value="P:protein secretion"/>
    <property type="evidence" value="ECO:0007669"/>
    <property type="project" value="TreeGrafter"/>
</dbReference>
<evidence type="ECO:0000256" key="8">
    <source>
        <dbReference type="ARBA" id="ARBA00023034"/>
    </source>
</evidence>
<feature type="domain" description="Coatomer subunit gamma C-terminal" evidence="14">
    <location>
        <begin position="619"/>
        <end position="728"/>
    </location>
</feature>
<dbReference type="Pfam" id="PF01602">
    <property type="entry name" value="Adaptin_N"/>
    <property type="match status" value="1"/>
</dbReference>
<evidence type="ECO:0000259" key="12">
    <source>
        <dbReference type="Pfam" id="PF01602"/>
    </source>
</evidence>
<dbReference type="InterPro" id="IPR012295">
    <property type="entry name" value="TBP_dom_sf"/>
</dbReference>
<evidence type="ECO:0000256" key="3">
    <source>
        <dbReference type="ARBA" id="ARBA00022448"/>
    </source>
</evidence>
<dbReference type="InterPro" id="IPR002553">
    <property type="entry name" value="Clathrin/coatomer_adapt-like_N"/>
</dbReference>
<dbReference type="InterPro" id="IPR009028">
    <property type="entry name" value="Coatomer/calthrin_app_sub_C"/>
</dbReference>
<dbReference type="AlphaFoldDB" id="A0AAD5Y1W7"/>
<keyword evidence="3 11" id="KW-0813">Transport</keyword>
<keyword evidence="9 11" id="KW-0472">Membrane</keyword>
<name>A0AAD5Y1W7_9FUNG</name>
<accession>A0AAD5Y1W7</accession>
<dbReference type="GO" id="GO:0005783">
    <property type="term" value="C:endoplasmic reticulum"/>
    <property type="evidence" value="ECO:0007669"/>
    <property type="project" value="TreeGrafter"/>
</dbReference>
<dbReference type="GO" id="GO:0006888">
    <property type="term" value="P:endoplasmic reticulum to Golgi vesicle-mediated transport"/>
    <property type="evidence" value="ECO:0007669"/>
    <property type="project" value="TreeGrafter"/>
</dbReference>